<proteinExistence type="inferred from homology"/>
<evidence type="ECO:0000256" key="5">
    <source>
        <dbReference type="HAMAP-Rule" id="MF_01334"/>
    </source>
</evidence>
<dbReference type="Pfam" id="PF14693">
    <property type="entry name" value="Ribosomal_TL5_C"/>
    <property type="match status" value="1"/>
</dbReference>
<evidence type="ECO:0000256" key="3">
    <source>
        <dbReference type="ARBA" id="ARBA00022980"/>
    </source>
</evidence>
<dbReference type="GO" id="GO:0003735">
    <property type="term" value="F:structural constituent of ribosome"/>
    <property type="evidence" value="ECO:0007669"/>
    <property type="project" value="InterPro"/>
</dbReference>
<evidence type="ECO:0000259" key="8">
    <source>
        <dbReference type="Pfam" id="PF14693"/>
    </source>
</evidence>
<dbReference type="InterPro" id="IPR020056">
    <property type="entry name" value="Rbsml_bL25/Gln-tRNA_synth_N"/>
</dbReference>
<sequence length="234" mass="26180">MNFFLQAKLRETSKKARKALRQDGMIPAVLYGHGIKSQNLSLAKKIFEKIYHQIGESTIIDVEVEGGRTFKALIQAIDRHPTTSDILHVDLYQIRMDEKISHDVPLNYIGESKAIKEMGGILVKNLSNLPIRCLPGDLPSDIQVDISSLVDFDAHITIADIKVPKGVEILAKPEEVLVLVEPPRSEEELKALDEKVEENVEAVTKVEKEKKEEEVEVEAAAPEAKKAESKPDRK</sequence>
<dbReference type="GO" id="GO:0006412">
    <property type="term" value="P:translation"/>
    <property type="evidence" value="ECO:0007669"/>
    <property type="project" value="UniProtKB-UniRule"/>
</dbReference>
<dbReference type="GO" id="GO:0022625">
    <property type="term" value="C:cytosolic large ribosomal subunit"/>
    <property type="evidence" value="ECO:0007669"/>
    <property type="project" value="TreeGrafter"/>
</dbReference>
<evidence type="ECO:0000256" key="1">
    <source>
        <dbReference type="ARBA" id="ARBA00022730"/>
    </source>
</evidence>
<dbReference type="Pfam" id="PF01386">
    <property type="entry name" value="Ribosomal_L25p"/>
    <property type="match status" value="1"/>
</dbReference>
<dbReference type="InterPro" id="IPR020930">
    <property type="entry name" value="Ribosomal_uL5_bac-type"/>
</dbReference>
<dbReference type="EMBL" id="PEXW01000002">
    <property type="protein sequence ID" value="PIS41057.1"/>
    <property type="molecule type" value="Genomic_DNA"/>
</dbReference>
<keyword evidence="4 5" id="KW-0687">Ribonucleoprotein</keyword>
<dbReference type="SUPFAM" id="SSF50715">
    <property type="entry name" value="Ribosomal protein L25-like"/>
    <property type="match status" value="1"/>
</dbReference>
<keyword evidence="1 5" id="KW-0699">rRNA-binding</keyword>
<keyword evidence="3 5" id="KW-0689">Ribosomal protein</keyword>
<dbReference type="PANTHER" id="PTHR33284">
    <property type="entry name" value="RIBOSOMAL PROTEIN L25/GLN-TRNA SYNTHETASE, ANTI-CODON-BINDING DOMAIN-CONTAINING PROTEIN"/>
    <property type="match status" value="1"/>
</dbReference>
<feature type="domain" description="Large ribosomal subunit protein bL25 beta" evidence="8">
    <location>
        <begin position="99"/>
        <end position="184"/>
    </location>
</feature>
<dbReference type="AlphaFoldDB" id="A0A2H0YRC8"/>
<dbReference type="Gene3D" id="2.40.240.10">
    <property type="entry name" value="Ribosomal Protein L25, Chain P"/>
    <property type="match status" value="1"/>
</dbReference>
<dbReference type="CDD" id="cd00495">
    <property type="entry name" value="Ribosomal_L25_TL5_CTC"/>
    <property type="match status" value="1"/>
</dbReference>
<dbReference type="Proteomes" id="UP000236845">
    <property type="component" value="Unassembled WGS sequence"/>
</dbReference>
<accession>A0A2H0YRC8</accession>
<dbReference type="GO" id="GO:0008097">
    <property type="term" value="F:5S rRNA binding"/>
    <property type="evidence" value="ECO:0007669"/>
    <property type="project" value="InterPro"/>
</dbReference>
<feature type="compositionally biased region" description="Basic and acidic residues" evidence="6">
    <location>
        <begin position="223"/>
        <end position="234"/>
    </location>
</feature>
<dbReference type="InterPro" id="IPR029751">
    <property type="entry name" value="Ribosomal_L25_dom"/>
</dbReference>
<name>A0A2H0YRC8_9BACT</name>
<evidence type="ECO:0000313" key="9">
    <source>
        <dbReference type="EMBL" id="PIS41057.1"/>
    </source>
</evidence>
<reference evidence="10" key="1">
    <citation type="submission" date="2017-09" db="EMBL/GenBank/DDBJ databases">
        <title>Depth-based differentiation of microbial function through sediment-hosted aquifers and enrichment of novel symbionts in the deep terrestrial subsurface.</title>
        <authorList>
            <person name="Probst A.J."/>
            <person name="Ladd B."/>
            <person name="Jarett J.K."/>
            <person name="Geller-Mcgrath D.E."/>
            <person name="Sieber C.M.K."/>
            <person name="Emerson J.B."/>
            <person name="Anantharaman K."/>
            <person name="Thomas B.C."/>
            <person name="Malmstrom R."/>
            <person name="Stieglmeier M."/>
            <person name="Klingl A."/>
            <person name="Woyke T."/>
            <person name="Ryan C.M."/>
            <person name="Banfield J.F."/>
        </authorList>
    </citation>
    <scope>NUCLEOTIDE SEQUENCE [LARGE SCALE GENOMIC DNA]</scope>
</reference>
<dbReference type="NCBIfam" id="TIGR00731">
    <property type="entry name" value="bL25_bact_ctc"/>
    <property type="match status" value="1"/>
</dbReference>
<comment type="subunit">
    <text evidence="5">Part of the 50S ribosomal subunit; part of the 5S rRNA/L5/L18/L25 subcomplex. Contacts the 5S rRNA. Binds to the 5S rRNA independently of L5 and L18.</text>
</comment>
<evidence type="ECO:0000256" key="2">
    <source>
        <dbReference type="ARBA" id="ARBA00022884"/>
    </source>
</evidence>
<dbReference type="PANTHER" id="PTHR33284:SF1">
    <property type="entry name" value="RIBOSOMAL PROTEIN L25_GLN-TRNA SYNTHETASE, ANTI-CODON-BINDING DOMAIN-CONTAINING PROTEIN"/>
    <property type="match status" value="1"/>
</dbReference>
<evidence type="ECO:0000313" key="10">
    <source>
        <dbReference type="Proteomes" id="UP000236845"/>
    </source>
</evidence>
<dbReference type="InterPro" id="IPR037121">
    <property type="entry name" value="Ribosomal_bL25_C"/>
</dbReference>
<protein>
    <recommendedName>
        <fullName evidence="5">Large ribosomal subunit protein bL25</fullName>
    </recommendedName>
    <alternativeName>
        <fullName evidence="5">General stress protein CTC</fullName>
    </alternativeName>
</protein>
<evidence type="ECO:0000256" key="4">
    <source>
        <dbReference type="ARBA" id="ARBA00023274"/>
    </source>
</evidence>
<dbReference type="HAMAP" id="MF_01334">
    <property type="entry name" value="Ribosomal_bL25_CTC"/>
    <property type="match status" value="1"/>
</dbReference>
<gene>
    <name evidence="5" type="primary">rplY</name>
    <name evidence="5" type="synonym">ctc</name>
    <name evidence="9" type="ORF">COT26_00120</name>
</gene>
<feature type="region of interest" description="Disordered" evidence="6">
    <location>
        <begin position="205"/>
        <end position="234"/>
    </location>
</feature>
<evidence type="ECO:0000259" key="7">
    <source>
        <dbReference type="Pfam" id="PF01386"/>
    </source>
</evidence>
<feature type="domain" description="Large ribosomal subunit protein bL25 L25" evidence="7">
    <location>
        <begin position="5"/>
        <end position="91"/>
    </location>
</feature>
<comment type="caution">
    <text evidence="9">The sequence shown here is derived from an EMBL/GenBank/DDBJ whole genome shotgun (WGS) entry which is preliminary data.</text>
</comment>
<comment type="similarity">
    <text evidence="5">Belongs to the bacterial ribosomal protein bL25 family. CTC subfamily.</text>
</comment>
<dbReference type="Gene3D" id="2.170.120.20">
    <property type="entry name" value="Ribosomal protein L25, beta domain"/>
    <property type="match status" value="1"/>
</dbReference>
<evidence type="ECO:0000256" key="6">
    <source>
        <dbReference type="SAM" id="MobiDB-lite"/>
    </source>
</evidence>
<comment type="function">
    <text evidence="5">This is one of the proteins that binds to the 5S RNA in the ribosome where it forms part of the central protuberance.</text>
</comment>
<dbReference type="InterPro" id="IPR020057">
    <property type="entry name" value="Ribosomal_bL25_b-dom"/>
</dbReference>
<organism evidence="9 10">
    <name type="scientific">Candidatus Kerfeldbacteria bacterium CG08_land_8_20_14_0_20_43_14</name>
    <dbReference type="NCBI Taxonomy" id="2014246"/>
    <lineage>
        <taxon>Bacteria</taxon>
        <taxon>Candidatus Kerfeldiibacteriota</taxon>
    </lineage>
</organism>
<keyword evidence="2 5" id="KW-0694">RNA-binding</keyword>
<dbReference type="InterPro" id="IPR011035">
    <property type="entry name" value="Ribosomal_bL25/Gln-tRNA_synth"/>
</dbReference>
<dbReference type="InterPro" id="IPR001021">
    <property type="entry name" value="Ribosomal_bL25_long"/>
</dbReference>